<keyword evidence="2" id="KW-0808">Transferase</keyword>
<evidence type="ECO:0000313" key="2">
    <source>
        <dbReference type="EMBL" id="TDD81834.1"/>
    </source>
</evidence>
<protein>
    <submittedName>
        <fullName evidence="2">Class I SAM-dependent methyltransferase</fullName>
    </submittedName>
</protein>
<organism evidence="2 3">
    <name type="scientific">Actinomadura rubrisoli</name>
    <dbReference type="NCBI Taxonomy" id="2530368"/>
    <lineage>
        <taxon>Bacteria</taxon>
        <taxon>Bacillati</taxon>
        <taxon>Actinomycetota</taxon>
        <taxon>Actinomycetes</taxon>
        <taxon>Streptosporangiales</taxon>
        <taxon>Thermomonosporaceae</taxon>
        <taxon>Actinomadura</taxon>
    </lineage>
</organism>
<accession>A0A4R5BDG1</accession>
<comment type="caution">
    <text evidence="2">The sequence shown here is derived from an EMBL/GenBank/DDBJ whole genome shotgun (WGS) entry which is preliminary data.</text>
</comment>
<evidence type="ECO:0000256" key="1">
    <source>
        <dbReference type="SAM" id="Coils"/>
    </source>
</evidence>
<keyword evidence="3" id="KW-1185">Reference proteome</keyword>
<evidence type="ECO:0000313" key="3">
    <source>
        <dbReference type="Proteomes" id="UP000294513"/>
    </source>
</evidence>
<dbReference type="Proteomes" id="UP000294513">
    <property type="component" value="Unassembled WGS sequence"/>
</dbReference>
<feature type="coiled-coil region" evidence="1">
    <location>
        <begin position="261"/>
        <end position="295"/>
    </location>
</feature>
<name>A0A4R5BDG1_9ACTN</name>
<dbReference type="EMBL" id="SMKU01000132">
    <property type="protein sequence ID" value="TDD81834.1"/>
    <property type="molecule type" value="Genomic_DNA"/>
</dbReference>
<sequence length="332" mass="36061">MSVFRELFAEIFRRREIAAVVEVGVEFGQVSSVYADLGATVHCVEPSPADDLRAFLAADPRLNLVEGLSPAVLDELPAADLYVLDGDHNYAVVRAELAWIMKNAPDAVVVLHDVLWPCGRRDFYYRPSPLPPGDVHPSTDDGPTVWHDEVTPAGFVGHDAFSAARHAGGERNGVLTAVEDALAEADGWRFEIVPAVFGFGVLIREAAPAAGEIFDALRPLTSSHLLATLENNRIALYTRILQLQYEAEARTADATEMAETIGSQQREIEGLRAELARAKAEIVKGRHQLQGLRDETARPVVPPVKDEELGAAVSHLGRALSARIRKSSGPAR</sequence>
<dbReference type="GO" id="GO:0032259">
    <property type="term" value="P:methylation"/>
    <property type="evidence" value="ECO:0007669"/>
    <property type="project" value="UniProtKB-KW"/>
</dbReference>
<keyword evidence="1" id="KW-0175">Coiled coil</keyword>
<gene>
    <name evidence="2" type="ORF">E1298_23580</name>
</gene>
<keyword evidence="2" id="KW-0489">Methyltransferase</keyword>
<dbReference type="Pfam" id="PF13578">
    <property type="entry name" value="Methyltransf_24"/>
    <property type="match status" value="1"/>
</dbReference>
<dbReference type="InterPro" id="IPR029063">
    <property type="entry name" value="SAM-dependent_MTases_sf"/>
</dbReference>
<proteinExistence type="predicted"/>
<dbReference type="AlphaFoldDB" id="A0A4R5BDG1"/>
<dbReference type="OrthoDB" id="2469560at2"/>
<dbReference type="Gene3D" id="3.40.50.150">
    <property type="entry name" value="Vaccinia Virus protein VP39"/>
    <property type="match status" value="1"/>
</dbReference>
<dbReference type="GO" id="GO:0008168">
    <property type="term" value="F:methyltransferase activity"/>
    <property type="evidence" value="ECO:0007669"/>
    <property type="project" value="UniProtKB-KW"/>
</dbReference>
<dbReference type="SUPFAM" id="SSF53335">
    <property type="entry name" value="S-adenosyl-L-methionine-dependent methyltransferases"/>
    <property type="match status" value="1"/>
</dbReference>
<reference evidence="2 3" key="1">
    <citation type="submission" date="2019-03" db="EMBL/GenBank/DDBJ databases">
        <title>Draft genome sequences of novel Actinobacteria.</title>
        <authorList>
            <person name="Sahin N."/>
            <person name="Ay H."/>
            <person name="Saygin H."/>
        </authorList>
    </citation>
    <scope>NUCLEOTIDE SEQUENCE [LARGE SCALE GENOMIC DNA]</scope>
    <source>
        <strain evidence="2 3">H3C3</strain>
    </source>
</reference>